<proteinExistence type="predicted"/>
<dbReference type="EMBL" id="GBXM01068720">
    <property type="protein sequence ID" value="JAH39857.1"/>
    <property type="molecule type" value="Transcribed_RNA"/>
</dbReference>
<organism evidence="1">
    <name type="scientific">Anguilla anguilla</name>
    <name type="common">European freshwater eel</name>
    <name type="synonym">Muraena anguilla</name>
    <dbReference type="NCBI Taxonomy" id="7936"/>
    <lineage>
        <taxon>Eukaryota</taxon>
        <taxon>Metazoa</taxon>
        <taxon>Chordata</taxon>
        <taxon>Craniata</taxon>
        <taxon>Vertebrata</taxon>
        <taxon>Euteleostomi</taxon>
        <taxon>Actinopterygii</taxon>
        <taxon>Neopterygii</taxon>
        <taxon>Teleostei</taxon>
        <taxon>Anguilliformes</taxon>
        <taxon>Anguillidae</taxon>
        <taxon>Anguilla</taxon>
    </lineage>
</organism>
<protein>
    <submittedName>
        <fullName evidence="1">Uncharacterized protein</fullName>
    </submittedName>
</protein>
<evidence type="ECO:0000313" key="1">
    <source>
        <dbReference type="EMBL" id="JAH39857.1"/>
    </source>
</evidence>
<reference evidence="1" key="1">
    <citation type="submission" date="2014-11" db="EMBL/GenBank/DDBJ databases">
        <authorList>
            <person name="Amaro Gonzalez C."/>
        </authorList>
    </citation>
    <scope>NUCLEOTIDE SEQUENCE</scope>
</reference>
<reference evidence="1" key="2">
    <citation type="journal article" date="2015" name="Fish Shellfish Immunol.">
        <title>Early steps in the European eel (Anguilla anguilla)-Vibrio vulnificus interaction in the gills: Role of the RtxA13 toxin.</title>
        <authorList>
            <person name="Callol A."/>
            <person name="Pajuelo D."/>
            <person name="Ebbesson L."/>
            <person name="Teles M."/>
            <person name="MacKenzie S."/>
            <person name="Amaro C."/>
        </authorList>
    </citation>
    <scope>NUCLEOTIDE SEQUENCE</scope>
</reference>
<name>A0A0E9SF41_ANGAN</name>
<accession>A0A0E9SF41</accession>
<sequence>MTHYATDSRMSHVCQYTRGLVFLLETACSNHVDYKDCLIIPVIIVLHSSNWLRMSAIALVWGWRWSYMLAVG</sequence>
<dbReference type="AlphaFoldDB" id="A0A0E9SF41"/>